<sequence length="195" mass="21932">MEKEKYLQTLSAYQKLSPGLKSYLKITLQETVFDGLEKISASDTSLGGYCYLRKGSARLFLYDTESEQEVTILFLNSTQVIPDLQPIASHFKGNLFIEFLGSSTLFFIPEKHIANLHKLFREAIPLQMAISAEAWAQTINALSDLKLLNAHQRLNKLLDYFPNIFNVAAVKNVATYLGVHPSTLSAMRTKGIKSR</sequence>
<name>A0A7K0FVT6_9SPHI</name>
<gene>
    <name evidence="1" type="ORF">GJU39_06415</name>
</gene>
<proteinExistence type="predicted"/>
<comment type="caution">
    <text evidence="1">The sequence shown here is derived from an EMBL/GenBank/DDBJ whole genome shotgun (WGS) entry which is preliminary data.</text>
</comment>
<dbReference type="Proteomes" id="UP000487757">
    <property type="component" value="Unassembled WGS sequence"/>
</dbReference>
<dbReference type="EMBL" id="WKKH01000007">
    <property type="protein sequence ID" value="MRX75717.1"/>
    <property type="molecule type" value="Genomic_DNA"/>
</dbReference>
<protein>
    <recommendedName>
        <fullName evidence="3">Crp/Fnr family transcriptional regulator</fullName>
    </recommendedName>
</protein>
<dbReference type="OrthoDB" id="770522at2"/>
<keyword evidence="2" id="KW-1185">Reference proteome</keyword>
<dbReference type="InterPro" id="IPR014710">
    <property type="entry name" value="RmlC-like_jellyroll"/>
</dbReference>
<dbReference type="Gene3D" id="2.60.120.10">
    <property type="entry name" value="Jelly Rolls"/>
    <property type="match status" value="1"/>
</dbReference>
<evidence type="ECO:0000313" key="2">
    <source>
        <dbReference type="Proteomes" id="UP000487757"/>
    </source>
</evidence>
<organism evidence="1 2">
    <name type="scientific">Pedobacter petrophilus</name>
    <dbReference type="NCBI Taxonomy" id="1908241"/>
    <lineage>
        <taxon>Bacteria</taxon>
        <taxon>Pseudomonadati</taxon>
        <taxon>Bacteroidota</taxon>
        <taxon>Sphingobacteriia</taxon>
        <taxon>Sphingobacteriales</taxon>
        <taxon>Sphingobacteriaceae</taxon>
        <taxon>Pedobacter</taxon>
    </lineage>
</organism>
<dbReference type="RefSeq" id="WP_154279872.1">
    <property type="nucleotide sequence ID" value="NZ_JBHUJQ010000001.1"/>
</dbReference>
<reference evidence="1 2" key="1">
    <citation type="submission" date="2019-11" db="EMBL/GenBank/DDBJ databases">
        <title>Pedobacter petrophilus genome.</title>
        <authorList>
            <person name="Feldbauer M.J."/>
            <person name="Newman J.D."/>
        </authorList>
    </citation>
    <scope>NUCLEOTIDE SEQUENCE [LARGE SCALE GENOMIC DNA]</scope>
    <source>
        <strain evidence="1 2">LMG 29686</strain>
    </source>
</reference>
<dbReference type="AlphaFoldDB" id="A0A7K0FVT6"/>
<accession>A0A7K0FVT6</accession>
<evidence type="ECO:0000313" key="1">
    <source>
        <dbReference type="EMBL" id="MRX75717.1"/>
    </source>
</evidence>
<evidence type="ECO:0008006" key="3">
    <source>
        <dbReference type="Google" id="ProtNLM"/>
    </source>
</evidence>